<gene>
    <name evidence="8" type="ORF">IW261DRAFT_1553500</name>
</gene>
<keyword evidence="9" id="KW-1185">Reference proteome</keyword>
<dbReference type="Proteomes" id="UP001175227">
    <property type="component" value="Unassembled WGS sequence"/>
</dbReference>
<evidence type="ECO:0000259" key="7">
    <source>
        <dbReference type="Pfam" id="PF01120"/>
    </source>
</evidence>
<name>A0AA39U0F3_9AGAR</name>
<dbReference type="GO" id="GO:0016139">
    <property type="term" value="P:glycoside catabolic process"/>
    <property type="evidence" value="ECO:0007669"/>
    <property type="project" value="TreeGrafter"/>
</dbReference>
<feature type="domain" description="Glycoside hydrolase family 29 N-terminal" evidence="7">
    <location>
        <begin position="340"/>
        <end position="654"/>
    </location>
</feature>
<comment type="similarity">
    <text evidence="1">Belongs to the glycosyl hydrolase 29 family.</text>
</comment>
<feature type="signal peptide" evidence="6">
    <location>
        <begin position="1"/>
        <end position="19"/>
    </location>
</feature>
<dbReference type="AlphaFoldDB" id="A0AA39U0F3"/>
<accession>A0AA39U0F3</accession>
<protein>
    <recommendedName>
        <fullName evidence="2">alpha-L-fucosidase</fullName>
        <ecNumber evidence="2">3.2.1.51</ecNumber>
    </recommendedName>
</protein>
<dbReference type="InterPro" id="IPR017853">
    <property type="entry name" value="GH"/>
</dbReference>
<dbReference type="SMART" id="SM00812">
    <property type="entry name" value="Alpha_L_fucos"/>
    <property type="match status" value="1"/>
</dbReference>
<dbReference type="SUPFAM" id="SSF51445">
    <property type="entry name" value="(Trans)glycosidases"/>
    <property type="match status" value="1"/>
</dbReference>
<keyword evidence="5" id="KW-0326">Glycosidase</keyword>
<dbReference type="Gene3D" id="3.20.20.80">
    <property type="entry name" value="Glycosidases"/>
    <property type="match status" value="1"/>
</dbReference>
<sequence>MNVFSVWTTLIAFFNFSGALPRYPVVSLDLHPLFDNTAASPDGSADFDGNGASFDSNFLPTGRWVHDNIEYELPSEWGASNDNVIANGQVLQLGEPTFIHELHFLYAGDAGPGTTEFMSVFTLTFTDNSTLDVERMISFFHSIVITRNWWKWPIINNGVIHTPYHYESRGAAKNENITDIFQWSTAIPSEVAVTSITFPSIEDDNKAHIFAMAFSPSVVPVEASKPQLAIRRVRFTTRWEAVNGTRVQVVEVTVANLIPTRFLSAETSLRSKHQVFVSGSGVDTLVPGVISRLAPGDQVTVEVFVSGSRAARNAVVTVDDSNGDTVGTSSGWSISPLVTHWTPDADVLRTHETPSWVSGADANISIHWGLYSVPAFAPSSTYAEWYDWSLHQDPSASNPTWVHHLDTYGKDIVYDDFIVNFTASNFDASEWLDLIDDAGAKYFVLVTKHHDGFALWDTPTTNRTSVALGPKRDFVRELLETAKAEKPHLHRGTYFSLPEWFNPDYAKYGFDVWPGGLAHNAFNSSKLEPYTGRLKIADYLDDLQLPQMLELVTTYESEIMWCDIGGPNKALEFASEFYNNALANGRQVTMNNRCGAVPDFDTPEYSTFSAIQPQAWESSEGMDPFSYGLNLQTSDNEYKNATTIIHSLGDIIPIMRTNLLDTGRWLKYSGRCVYDTKFWFQGSQDTGSTSDVRFLTTPTTFCIVIVIEKRLPLLPGDEMVLLAPDSDRPAAWSMDETSGHLTIDVADVDVFEYAWAFEVRYELE</sequence>
<keyword evidence="3 6" id="KW-0732">Signal</keyword>
<reference evidence="8" key="1">
    <citation type="submission" date="2023-06" db="EMBL/GenBank/DDBJ databases">
        <authorList>
            <consortium name="Lawrence Berkeley National Laboratory"/>
            <person name="Ahrendt S."/>
            <person name="Sahu N."/>
            <person name="Indic B."/>
            <person name="Wong-Bajracharya J."/>
            <person name="Merenyi Z."/>
            <person name="Ke H.-M."/>
            <person name="Monk M."/>
            <person name="Kocsube S."/>
            <person name="Drula E."/>
            <person name="Lipzen A."/>
            <person name="Balint B."/>
            <person name="Henrissat B."/>
            <person name="Andreopoulos B."/>
            <person name="Martin F.M."/>
            <person name="Harder C.B."/>
            <person name="Rigling D."/>
            <person name="Ford K.L."/>
            <person name="Foster G.D."/>
            <person name="Pangilinan J."/>
            <person name="Papanicolaou A."/>
            <person name="Barry K."/>
            <person name="LaButti K."/>
            <person name="Viragh M."/>
            <person name="Koriabine M."/>
            <person name="Yan M."/>
            <person name="Riley R."/>
            <person name="Champramary S."/>
            <person name="Plett K.L."/>
            <person name="Tsai I.J."/>
            <person name="Slot J."/>
            <person name="Sipos G."/>
            <person name="Plett J."/>
            <person name="Nagy L.G."/>
            <person name="Grigoriev I.V."/>
        </authorList>
    </citation>
    <scope>NUCLEOTIDE SEQUENCE</scope>
    <source>
        <strain evidence="8">ICMP 16352</strain>
    </source>
</reference>
<evidence type="ECO:0000256" key="2">
    <source>
        <dbReference type="ARBA" id="ARBA00012662"/>
    </source>
</evidence>
<dbReference type="EC" id="3.2.1.51" evidence="2"/>
<evidence type="ECO:0000313" key="9">
    <source>
        <dbReference type="Proteomes" id="UP001175227"/>
    </source>
</evidence>
<evidence type="ECO:0000313" key="8">
    <source>
        <dbReference type="EMBL" id="KAK0471568.1"/>
    </source>
</evidence>
<dbReference type="InterPro" id="IPR000933">
    <property type="entry name" value="Glyco_hydro_29"/>
</dbReference>
<dbReference type="InterPro" id="IPR057739">
    <property type="entry name" value="Glyco_hydro_29_N"/>
</dbReference>
<dbReference type="Pfam" id="PF01120">
    <property type="entry name" value="Alpha_L_fucos"/>
    <property type="match status" value="1"/>
</dbReference>
<evidence type="ECO:0000256" key="3">
    <source>
        <dbReference type="ARBA" id="ARBA00022729"/>
    </source>
</evidence>
<keyword evidence="4 8" id="KW-0378">Hydrolase</keyword>
<evidence type="ECO:0000256" key="1">
    <source>
        <dbReference type="ARBA" id="ARBA00007951"/>
    </source>
</evidence>
<feature type="chain" id="PRO_5041438537" description="alpha-L-fucosidase" evidence="6">
    <location>
        <begin position="20"/>
        <end position="764"/>
    </location>
</feature>
<dbReference type="PANTHER" id="PTHR10030">
    <property type="entry name" value="ALPHA-L-FUCOSIDASE"/>
    <property type="match status" value="1"/>
</dbReference>
<dbReference type="EMBL" id="JAUEPR010000049">
    <property type="protein sequence ID" value="KAK0471568.1"/>
    <property type="molecule type" value="Genomic_DNA"/>
</dbReference>
<comment type="caution">
    <text evidence="8">The sequence shown here is derived from an EMBL/GenBank/DDBJ whole genome shotgun (WGS) entry which is preliminary data.</text>
</comment>
<organism evidence="8 9">
    <name type="scientific">Armillaria novae-zelandiae</name>
    <dbReference type="NCBI Taxonomy" id="153914"/>
    <lineage>
        <taxon>Eukaryota</taxon>
        <taxon>Fungi</taxon>
        <taxon>Dikarya</taxon>
        <taxon>Basidiomycota</taxon>
        <taxon>Agaricomycotina</taxon>
        <taxon>Agaricomycetes</taxon>
        <taxon>Agaricomycetidae</taxon>
        <taxon>Agaricales</taxon>
        <taxon>Marasmiineae</taxon>
        <taxon>Physalacriaceae</taxon>
        <taxon>Armillaria</taxon>
    </lineage>
</organism>
<proteinExistence type="inferred from homology"/>
<dbReference type="GO" id="GO:0004560">
    <property type="term" value="F:alpha-L-fucosidase activity"/>
    <property type="evidence" value="ECO:0007669"/>
    <property type="project" value="UniProtKB-EC"/>
</dbReference>
<dbReference type="PANTHER" id="PTHR10030:SF37">
    <property type="entry name" value="ALPHA-L-FUCOSIDASE-RELATED"/>
    <property type="match status" value="1"/>
</dbReference>
<evidence type="ECO:0000256" key="6">
    <source>
        <dbReference type="SAM" id="SignalP"/>
    </source>
</evidence>
<evidence type="ECO:0000256" key="5">
    <source>
        <dbReference type="ARBA" id="ARBA00023295"/>
    </source>
</evidence>
<dbReference type="GO" id="GO:0006004">
    <property type="term" value="P:fucose metabolic process"/>
    <property type="evidence" value="ECO:0007669"/>
    <property type="project" value="TreeGrafter"/>
</dbReference>
<evidence type="ECO:0000256" key="4">
    <source>
        <dbReference type="ARBA" id="ARBA00022801"/>
    </source>
</evidence>